<accession>A0A8H6UWE3</accession>
<evidence type="ECO:0000256" key="3">
    <source>
        <dbReference type="ARBA" id="ARBA00022679"/>
    </source>
</evidence>
<dbReference type="GO" id="GO:0031177">
    <property type="term" value="F:phosphopantetheine binding"/>
    <property type="evidence" value="ECO:0007669"/>
    <property type="project" value="InterPro"/>
</dbReference>
<dbReference type="Pfam" id="PF00109">
    <property type="entry name" value="ketoacyl-synt"/>
    <property type="match status" value="1"/>
</dbReference>
<keyword evidence="2" id="KW-0597">Phosphoprotein</keyword>
<evidence type="ECO:0000256" key="5">
    <source>
        <dbReference type="ARBA" id="ARBA00023002"/>
    </source>
</evidence>
<dbReference type="InterPro" id="IPR014031">
    <property type="entry name" value="Ketoacyl_synth_C"/>
</dbReference>
<dbReference type="SMART" id="SM00823">
    <property type="entry name" value="PKS_PP"/>
    <property type="match status" value="1"/>
</dbReference>
<dbReference type="InterPro" id="IPR036291">
    <property type="entry name" value="NAD(P)-bd_dom_sf"/>
</dbReference>
<dbReference type="Proteomes" id="UP000662466">
    <property type="component" value="Unassembled WGS sequence"/>
</dbReference>
<dbReference type="PROSITE" id="PS00012">
    <property type="entry name" value="PHOSPHOPANTETHEINE"/>
    <property type="match status" value="1"/>
</dbReference>
<dbReference type="InterPro" id="IPR013217">
    <property type="entry name" value="Methyltransf_12"/>
</dbReference>
<keyword evidence="7" id="KW-0012">Acyltransferase</keyword>
<organism evidence="12 13">
    <name type="scientific">Aspergillus hiratsukae</name>
    <dbReference type="NCBI Taxonomy" id="1194566"/>
    <lineage>
        <taxon>Eukaryota</taxon>
        <taxon>Fungi</taxon>
        <taxon>Dikarya</taxon>
        <taxon>Ascomycota</taxon>
        <taxon>Pezizomycotina</taxon>
        <taxon>Eurotiomycetes</taxon>
        <taxon>Eurotiomycetidae</taxon>
        <taxon>Eurotiales</taxon>
        <taxon>Aspergillaceae</taxon>
        <taxon>Aspergillus</taxon>
        <taxon>Aspergillus subgen. Fumigati</taxon>
    </lineage>
</organism>
<keyword evidence="3" id="KW-0808">Transferase</keyword>
<dbReference type="InterPro" id="IPR057326">
    <property type="entry name" value="KR_dom"/>
</dbReference>
<dbReference type="Pfam" id="PF21089">
    <property type="entry name" value="PKS_DH_N"/>
    <property type="match status" value="1"/>
</dbReference>
<feature type="active site" description="Proton donor; for dehydratase activity" evidence="8">
    <location>
        <position position="1241"/>
    </location>
</feature>
<dbReference type="InterPro" id="IPR032821">
    <property type="entry name" value="PKS_assoc"/>
</dbReference>
<evidence type="ECO:0000259" key="9">
    <source>
        <dbReference type="PROSITE" id="PS50075"/>
    </source>
</evidence>
<keyword evidence="5" id="KW-0560">Oxidoreductase</keyword>
<dbReference type="InterPro" id="IPR014043">
    <property type="entry name" value="Acyl_transferase_dom"/>
</dbReference>
<dbReference type="Pfam" id="PF08240">
    <property type="entry name" value="ADH_N"/>
    <property type="match status" value="1"/>
</dbReference>
<dbReference type="InterPro" id="IPR016035">
    <property type="entry name" value="Acyl_Trfase/lysoPLipase"/>
</dbReference>
<dbReference type="GO" id="GO:0004315">
    <property type="term" value="F:3-oxoacyl-[acyl-carrier-protein] synthase activity"/>
    <property type="evidence" value="ECO:0007669"/>
    <property type="project" value="InterPro"/>
</dbReference>
<dbReference type="InterPro" id="IPR011032">
    <property type="entry name" value="GroES-like_sf"/>
</dbReference>
<dbReference type="InterPro" id="IPR016039">
    <property type="entry name" value="Thiolase-like"/>
</dbReference>
<dbReference type="GO" id="GO:0004312">
    <property type="term" value="F:fatty acid synthase activity"/>
    <property type="evidence" value="ECO:0007669"/>
    <property type="project" value="TreeGrafter"/>
</dbReference>
<evidence type="ECO:0000313" key="13">
    <source>
        <dbReference type="Proteomes" id="UP000662466"/>
    </source>
</evidence>
<dbReference type="SMART" id="SM00826">
    <property type="entry name" value="PKS_DH"/>
    <property type="match status" value="1"/>
</dbReference>
<dbReference type="InterPro" id="IPR049552">
    <property type="entry name" value="PKS_DH_N"/>
</dbReference>
<feature type="region of interest" description="N-terminal hotdog fold" evidence="8">
    <location>
        <begin position="1010"/>
        <end position="1143"/>
    </location>
</feature>
<dbReference type="FunFam" id="3.40.50.720:FF:000209">
    <property type="entry name" value="Polyketide synthase Pks12"/>
    <property type="match status" value="1"/>
</dbReference>
<dbReference type="Gene3D" id="3.40.50.150">
    <property type="entry name" value="Vaccinia Virus protein VP39"/>
    <property type="match status" value="2"/>
</dbReference>
<dbReference type="InterPro" id="IPR056501">
    <property type="entry name" value="NAD-bd_HRPKS_sdrA"/>
</dbReference>
<dbReference type="SUPFAM" id="SSF47336">
    <property type="entry name" value="ACP-like"/>
    <property type="match status" value="1"/>
</dbReference>
<dbReference type="PANTHER" id="PTHR43775">
    <property type="entry name" value="FATTY ACID SYNTHASE"/>
    <property type="match status" value="1"/>
</dbReference>
<dbReference type="Pfam" id="PF23297">
    <property type="entry name" value="ACP_SdgA_C"/>
    <property type="match status" value="1"/>
</dbReference>
<evidence type="ECO:0000256" key="2">
    <source>
        <dbReference type="ARBA" id="ARBA00022553"/>
    </source>
</evidence>
<dbReference type="PROSITE" id="PS52004">
    <property type="entry name" value="KS3_2"/>
    <property type="match status" value="1"/>
</dbReference>
<dbReference type="InterPro" id="IPR006162">
    <property type="entry name" value="Ppantetheine_attach_site"/>
</dbReference>
<dbReference type="Gene3D" id="3.30.70.3290">
    <property type="match status" value="2"/>
</dbReference>
<dbReference type="Pfam" id="PF00698">
    <property type="entry name" value="Acyl_transf_1"/>
    <property type="match status" value="2"/>
</dbReference>
<dbReference type="PROSITE" id="PS00606">
    <property type="entry name" value="KS3_1"/>
    <property type="match status" value="1"/>
</dbReference>
<evidence type="ECO:0000256" key="8">
    <source>
        <dbReference type="PROSITE-ProRule" id="PRU01363"/>
    </source>
</evidence>
<keyword evidence="1" id="KW-0596">Phosphopantetheine</keyword>
<evidence type="ECO:0000256" key="1">
    <source>
        <dbReference type="ARBA" id="ARBA00022450"/>
    </source>
</evidence>
<dbReference type="CDD" id="cd02440">
    <property type="entry name" value="AdoMet_MTases"/>
    <property type="match status" value="1"/>
</dbReference>
<dbReference type="SUPFAM" id="SSF53335">
    <property type="entry name" value="S-adenosyl-L-methionine-dependent methyltransferases"/>
    <property type="match status" value="1"/>
</dbReference>
<dbReference type="InterPro" id="IPR050091">
    <property type="entry name" value="PKS_NRPS_Biosynth_Enz"/>
</dbReference>
<dbReference type="Pfam" id="PF14765">
    <property type="entry name" value="PS-DH"/>
    <property type="match status" value="1"/>
</dbReference>
<protein>
    <recommendedName>
        <fullName evidence="14">Polyketide synthase</fullName>
    </recommendedName>
</protein>
<dbReference type="GO" id="GO:0030639">
    <property type="term" value="P:polyketide biosynthetic process"/>
    <property type="evidence" value="ECO:0007669"/>
    <property type="project" value="UniProtKB-ARBA"/>
</dbReference>
<dbReference type="Gene3D" id="3.10.129.110">
    <property type="entry name" value="Polyketide synthase dehydratase"/>
    <property type="match status" value="1"/>
</dbReference>
<dbReference type="Gene3D" id="3.40.47.10">
    <property type="match status" value="1"/>
</dbReference>
<dbReference type="PROSITE" id="PS52019">
    <property type="entry name" value="PKS_MFAS_DH"/>
    <property type="match status" value="1"/>
</dbReference>
<dbReference type="SMART" id="SM00825">
    <property type="entry name" value="PKS_KS"/>
    <property type="match status" value="1"/>
</dbReference>
<dbReference type="Gene3D" id="3.90.180.10">
    <property type="entry name" value="Medium-chain alcohol dehydrogenases, catalytic domain"/>
    <property type="match status" value="1"/>
</dbReference>
<feature type="domain" description="Carrier" evidence="9">
    <location>
        <begin position="2566"/>
        <end position="2643"/>
    </location>
</feature>
<dbReference type="GO" id="GO:0016491">
    <property type="term" value="F:oxidoreductase activity"/>
    <property type="evidence" value="ECO:0007669"/>
    <property type="project" value="UniProtKB-KW"/>
</dbReference>
<evidence type="ECO:0000256" key="4">
    <source>
        <dbReference type="ARBA" id="ARBA00022857"/>
    </source>
</evidence>
<evidence type="ECO:0000313" key="12">
    <source>
        <dbReference type="EMBL" id="KAF7169377.1"/>
    </source>
</evidence>
<dbReference type="PANTHER" id="PTHR43775:SF29">
    <property type="entry name" value="ASPERFURANONE POLYKETIDE SYNTHASE AFOG-RELATED"/>
    <property type="match status" value="1"/>
</dbReference>
<name>A0A8H6UWE3_9EURO</name>
<keyword evidence="4" id="KW-0521">NADP</keyword>
<dbReference type="InterPro" id="IPR018201">
    <property type="entry name" value="Ketoacyl_synth_AS"/>
</dbReference>
<dbReference type="SUPFAM" id="SSF53901">
    <property type="entry name" value="Thiolase-like"/>
    <property type="match status" value="1"/>
</dbReference>
<dbReference type="InterPro" id="IPR042104">
    <property type="entry name" value="PKS_dehydratase_sf"/>
</dbReference>
<dbReference type="GO" id="GO:0006633">
    <property type="term" value="P:fatty acid biosynthetic process"/>
    <property type="evidence" value="ECO:0007669"/>
    <property type="project" value="InterPro"/>
</dbReference>
<evidence type="ECO:0000256" key="7">
    <source>
        <dbReference type="ARBA" id="ARBA00023315"/>
    </source>
</evidence>
<sequence>MADSKSTDSLPPLAVVGFSFKFPEDATSSDSFWQMLLKGRCVSTEFPADRMNIDAHYHPDRNRLDSISMRGGHFLKDDLATFDAPFFAMSAAEAEAMDPQQRMVLETVYRALENAGLPTEKVAGSKTSVIAGSFSDDYFLLQTKDPLDMPKYTAVGTSRNMLANRVSWFFDLLGPSVAVDTACSSSLIALDMTCQSIWSGDAAMGLAIGSNVILTPEMTMSLDNLGLLSRDSHSYSFDSRANGYARGEGIGVIVIKRLDSAIRNGDTVRAVIRSTSSNQDGKTPGITQPSKDAQVRLIRDTYKKAGLDMSLTRYFEAHGTGTPIGDPIETRAIGTAFRPYRSPEEPLYVGSVKSNIGHLEGASGVAGVIKVILALEKGIIPPNSRNLQSLNPQIDEEFLNLKVLQKAIPWPGNGLRRASVSSFGFGGSNCHIVLDDAYNSLRLMGIENSCHQTVVVPPSHADTDIAAQWRCGYAINGETRSTDEHAIGQKENGLLYVEENCQLLVWSTADEEGIKRLVESWKPFVSDQREFSGGQRRQYLLDLAYTLSQRRSHLQWRSYAIADTLDDLGTLSDHFAPAVKSTDDPHIAFLFTGQGAQWHAMGRELLHRYPVFADSLSGSAKYLKTLGCTWDLLDELQKSASDTNVNNPAYGQPLSTALQLALVDLLDSWGVIPTAVVGHSSGEIAAAYFALPIYPFISMRLTRDGRYCAGGLSKQSALKVSYYRGFLAAKLDELSSMKGSMLAVGLSKKDTQRYIDRIMCGRQGPRLVVACINSPRSVTVSGTEEQIDALHDLLLQDEVFSRKLVVNVAYHSFQMREIANEYQSAMGTLEKPSSRKKKAPVMMSSVTGDWVSNLELTDPAYWVRNMVSPVLFSDAVSRICCSPGKQTRKIDGSHRYQMAISHLLEIGPHAALQGPCRDILKSINKQADISYLSLLVRNKSAVKTTLECAGRLHCYGYPINLALVNATAFDGANQRRVLINLPEYPFNHSTAYWRESRKSKGYRCRRFGRLDLVGIPDPDGNPMEATWRNIIRVSEMPWVQEHKINNTILYPAAGMLVMAVEAIKQLVEPDKVIVGFNIKDAVFPSALHIPTHADGIETNIHMKRTREGKSDSSGWYEFRICSYDNKTWIENCTGTIQAAFGAGETGLNTNGRVEREWQEGLVQSYQNAAYTCAESIDAFKFYEDIFASGYHYGPAFKAITALRCDGRSNGQFVSDVRTYRWADDETSAVAQPHTIHPTTLDAVIHMMAGIVTYGGQKKSVAVPTRIDQAWISNGGLSHPTADSIKVHASSHRSAVGDARYSMTAVNREMTHALLTISGLRVTALASSEVSENGQLQTENLCHHIEWKPDLDLLDNEEVRAFSASGQSNGEQPVQYFTELDFLVTTYIDKVLKSVSDFKTDHPPHMARYLDWLVDQQGALESGQSPFSSEEWRSRMKDESFVDAVHAKLKSTNKRGLLVSTVCRNLLKFLKGEIDPIVCLFERNLLDESYYEMVHSVPHIRQFARYLDALAHKNPHMKILEIGAGSGAMTQFCLRVLSTNSENDATVPRYGQWDFTDISGSFFPKAQDLFASQGQRMRFKTLDIEQDPGLEGFECGTYDMVVAFLVLHATKDLSASLKNVRKLLKPYDCPVNMSQLMPAITDTIYCRGGKLVLFEITRPGAIRTTFVVGLFEGWWRGLEPYRQKNPCADSGQWERHLKEAGFSGCDVVIDDYSHEDCQEASLILSTAVQDTATLEKSPRINVIIDAANGAQVELAGEIEAQLRHAGLANTTQTSVEHFLKREEHTNSLDITLLEGYCPYLYDMNEQEFKRLQSLLTSTRNLVWVNGGGGHQPCPKYRLVDGLFRVLREENHMTRLTILSLEQKASIEHQAQQIVKLALSDLRQETETGIDTDYTELDSMLHVGRLVHATMVNQEISAKKLLQQRALRAFGAEPRLRLEIGSPGLLNTLHFVEDTSHQKPLGPTEFEVQVKSVGLNFRDVLIALGRLDSEALGAEFAGLVTKVGSSCRKFQPGDRVLACSPSRHANYVRLKENMTVIKIPDTMLSFSEAAALPVAYATAWIALNEIARLQQGEAILIHSGAGGTGQAAIQIAQLLGARVFTTVSNEHKKRFLVEKYNIPEDSIFSSRNTLFAKGIKRLTNNKGVDVVLNSLSSDGLFASWESIAPYGRFIEIGKNDILSNSKLPMLQFEQNITFAAVDLAAITVDRPHVVIAALETILYLLREGKISLPDPLQVYGISDIEVAFRQMQSGKNSGKAVLEMRDTDEVMTVLETRPAYQFSPDETYLIAGGLGGLGRDIARWFVQRGARNLILLSRSGPLNPHAHDLIRELKAKGARVATPACDITDRDRLKAVLFEFGQTMPPINGCIQASMVVSDAHFEGISFESWKASTTPKAQGSWNLHELLPRGMNFFVLMSSVGGIYGARGASGYAAGNTFEDGLARYRIAQGEKAVSFDLGMFLSVGVLKDNLALREKTLASSVFQQITETDLHALLDIYCNPSLDEIPLLRSQTVVGMTPKMREKGMTTTEWIKRPFYQHMTLVEGTDAGIPGKAEQTNFAALFASAGSIADVTAAVTEQLKIKLSKMLSLPLAEIDVDKPIHQYGVDSLAAVELRNWFSRELRADVAIFDILGGANIASAVGLAVRKSDYRRAEWGS</sequence>
<dbReference type="InterPro" id="IPR020841">
    <property type="entry name" value="PKS_Beta-ketoAc_synthase_dom"/>
</dbReference>
<dbReference type="Pfam" id="PF23114">
    <property type="entry name" value="NAD-bd_HRPKS_sdrA"/>
    <property type="match status" value="1"/>
</dbReference>
<comment type="caution">
    <text evidence="12">The sequence shown here is derived from an EMBL/GenBank/DDBJ whole genome shotgun (WGS) entry which is preliminary data.</text>
</comment>
<dbReference type="Gene3D" id="3.40.366.10">
    <property type="entry name" value="Malonyl-Coenzyme A Acyl Carrier Protein, domain 2"/>
    <property type="match status" value="2"/>
</dbReference>
<dbReference type="Pfam" id="PF02801">
    <property type="entry name" value="Ketoacyl-synt_C"/>
    <property type="match status" value="1"/>
</dbReference>
<feature type="active site" description="Proton acceptor; for dehydratase activity" evidence="8">
    <location>
        <position position="1042"/>
    </location>
</feature>
<dbReference type="InterPro" id="IPR020806">
    <property type="entry name" value="PKS_PP-bd"/>
</dbReference>
<dbReference type="PROSITE" id="PS50075">
    <property type="entry name" value="CARRIER"/>
    <property type="match status" value="1"/>
</dbReference>
<dbReference type="SUPFAM" id="SSF51735">
    <property type="entry name" value="NAD(P)-binding Rossmann-fold domains"/>
    <property type="match status" value="2"/>
</dbReference>
<dbReference type="GO" id="GO:1901336">
    <property type="term" value="P:lactone biosynthetic process"/>
    <property type="evidence" value="ECO:0007669"/>
    <property type="project" value="UniProtKB-ARBA"/>
</dbReference>
<dbReference type="InterPro" id="IPR020807">
    <property type="entry name" value="PKS_DH"/>
</dbReference>
<dbReference type="Pfam" id="PF13602">
    <property type="entry name" value="ADH_zinc_N_2"/>
    <property type="match status" value="1"/>
</dbReference>
<feature type="region of interest" description="C-terminal hotdog fold" evidence="8">
    <location>
        <begin position="1173"/>
        <end position="1330"/>
    </location>
</feature>
<dbReference type="CDD" id="cd00833">
    <property type="entry name" value="PKS"/>
    <property type="match status" value="1"/>
</dbReference>
<dbReference type="InterPro" id="IPR049551">
    <property type="entry name" value="PKS_DH_C"/>
</dbReference>
<dbReference type="EMBL" id="JACBAF010002041">
    <property type="protein sequence ID" value="KAF7169377.1"/>
    <property type="molecule type" value="Genomic_DNA"/>
</dbReference>
<evidence type="ECO:0000256" key="6">
    <source>
        <dbReference type="ARBA" id="ARBA00023268"/>
    </source>
</evidence>
<dbReference type="InterPro" id="IPR036736">
    <property type="entry name" value="ACP-like_sf"/>
</dbReference>
<dbReference type="SMART" id="SM00829">
    <property type="entry name" value="PKS_ER"/>
    <property type="match status" value="1"/>
</dbReference>
<dbReference type="SUPFAM" id="SSF55048">
    <property type="entry name" value="Probable ACP-binding domain of malonyl-CoA ACP transacylase"/>
    <property type="match status" value="1"/>
</dbReference>
<dbReference type="Pfam" id="PF08659">
    <property type="entry name" value="KR"/>
    <property type="match status" value="1"/>
</dbReference>
<evidence type="ECO:0000259" key="10">
    <source>
        <dbReference type="PROSITE" id="PS52004"/>
    </source>
</evidence>
<dbReference type="SMART" id="SM00827">
    <property type="entry name" value="PKS_AT"/>
    <property type="match status" value="1"/>
</dbReference>
<dbReference type="SUPFAM" id="SSF50129">
    <property type="entry name" value="GroES-like"/>
    <property type="match status" value="1"/>
</dbReference>
<dbReference type="InterPro" id="IPR009081">
    <property type="entry name" value="PP-bd_ACP"/>
</dbReference>
<dbReference type="InterPro" id="IPR014030">
    <property type="entry name" value="Ketoacyl_synth_N"/>
</dbReference>
<evidence type="ECO:0008006" key="14">
    <source>
        <dbReference type="Google" id="ProtNLM"/>
    </source>
</evidence>
<evidence type="ECO:0000259" key="11">
    <source>
        <dbReference type="PROSITE" id="PS52019"/>
    </source>
</evidence>
<dbReference type="InterPro" id="IPR013968">
    <property type="entry name" value="PKS_KR"/>
</dbReference>
<dbReference type="Gene3D" id="1.10.1200.10">
    <property type="entry name" value="ACP-like"/>
    <property type="match status" value="1"/>
</dbReference>
<dbReference type="Pfam" id="PF16197">
    <property type="entry name" value="KAsynt_C_assoc"/>
    <property type="match status" value="1"/>
</dbReference>
<dbReference type="InterPro" id="IPR001227">
    <property type="entry name" value="Ac_transferase_dom_sf"/>
</dbReference>
<feature type="domain" description="PKS/mFAS DH" evidence="11">
    <location>
        <begin position="1010"/>
        <end position="1330"/>
    </location>
</feature>
<dbReference type="InterPro" id="IPR029063">
    <property type="entry name" value="SAM-dependent_MTases_sf"/>
</dbReference>
<keyword evidence="6" id="KW-0511">Multifunctional enzyme</keyword>
<dbReference type="SMART" id="SM00822">
    <property type="entry name" value="PKS_KR"/>
    <property type="match status" value="1"/>
</dbReference>
<gene>
    <name evidence="12" type="ORF">CNMCM6106_004302</name>
</gene>
<dbReference type="Pfam" id="PF08242">
    <property type="entry name" value="Methyltransf_12"/>
    <property type="match status" value="1"/>
</dbReference>
<dbReference type="InterPro" id="IPR049900">
    <property type="entry name" value="PKS_mFAS_DH"/>
</dbReference>
<dbReference type="CDD" id="cd05195">
    <property type="entry name" value="enoyl_red"/>
    <property type="match status" value="1"/>
</dbReference>
<dbReference type="SUPFAM" id="SSF52151">
    <property type="entry name" value="FabD/lysophospholipase-like"/>
    <property type="match status" value="1"/>
</dbReference>
<feature type="domain" description="Ketosynthase family 3 (KS3)" evidence="10">
    <location>
        <begin position="10"/>
        <end position="436"/>
    </location>
</feature>
<dbReference type="Gene3D" id="3.40.50.720">
    <property type="entry name" value="NAD(P)-binding Rossmann-like Domain"/>
    <property type="match status" value="1"/>
</dbReference>
<dbReference type="InterPro" id="IPR020843">
    <property type="entry name" value="ER"/>
</dbReference>
<dbReference type="InterPro" id="IPR016036">
    <property type="entry name" value="Malonyl_transacylase_ACP-bd"/>
</dbReference>
<reference evidence="12" key="1">
    <citation type="submission" date="2020-06" db="EMBL/GenBank/DDBJ databases">
        <title>Draft genome sequences of strains closely related to Aspergillus parafelis and Aspergillus hiratsukae.</title>
        <authorList>
            <person name="Dos Santos R.A.C."/>
            <person name="Rivero-Menendez O."/>
            <person name="Steenwyk J.L."/>
            <person name="Mead M.E."/>
            <person name="Goldman G.H."/>
            <person name="Alastruey-Izquierdo A."/>
            <person name="Rokas A."/>
        </authorList>
    </citation>
    <scope>NUCLEOTIDE SEQUENCE</scope>
    <source>
        <strain evidence="12">CNM-CM6106</strain>
    </source>
</reference>
<dbReference type="InterPro" id="IPR013154">
    <property type="entry name" value="ADH-like_N"/>
</dbReference>
<proteinExistence type="predicted"/>